<dbReference type="GO" id="GO:0004252">
    <property type="term" value="F:serine-type endopeptidase activity"/>
    <property type="evidence" value="ECO:0007669"/>
    <property type="project" value="UniProtKB-EC"/>
</dbReference>
<dbReference type="GO" id="GO:0006508">
    <property type="term" value="P:proteolysis"/>
    <property type="evidence" value="ECO:0007669"/>
    <property type="project" value="InterPro"/>
</dbReference>
<feature type="signal peptide" evidence="3">
    <location>
        <begin position="1"/>
        <end position="23"/>
    </location>
</feature>
<dbReference type="SUPFAM" id="SSF52743">
    <property type="entry name" value="Subtilisin-like"/>
    <property type="match status" value="1"/>
</dbReference>
<dbReference type="Pfam" id="PF00082">
    <property type="entry name" value="Peptidase_S8"/>
    <property type="match status" value="1"/>
</dbReference>
<accession>Q229U5</accession>
<evidence type="ECO:0000259" key="4">
    <source>
        <dbReference type="Pfam" id="PF00082"/>
    </source>
</evidence>
<dbReference type="EC" id="3.4.21.62" evidence="2"/>
<dbReference type="HOGENOM" id="CLU_434463_0_0_1"/>
<dbReference type="GeneID" id="7837559"/>
<sequence>MMSQINNKYILLLILFIKYSVSCNTNRYKQVAVLDTYLSQHFKNIHQLNVQICQMEIEIQNEIINEDYQNYTFDNYSNHGEQVVKEILNMNPEVYILYFEISLKSKQNKIKNELLLKSLNIIEATLYQNPKSIEFINLSIGSNQKNIWIQQSIENILSINHNIIIASAAGNSGPLRGSIQFPSQMQSILSIGTMSLLSSRGPSFEMLNYPIKKPDFIINLSDENINNSSYGTSIACAQFTGFVSKYSYNYSQKNLFLIALIKSSYSYDSYSIYEQGFGILDLKQTVTVSRFSSFVEVFPSLIDLTNSYSYFDFVKQLDFQNQDLNVESFKLTLQIFNVFQKNILIQNIKLKNDSNFDSICPFSILAFDHYLDFKKSQIYFRFDLFQSQNVNSNDSQIVTCTLILDFQVKESFTNKIIVQSEIVKIKIEGKILLKRDVTYNILFNQYYQNPQLQNLEYKSNFYQYYLKNQYDFFGKSLLSNYFALKSHIQYLNQENQFQLFNLLETYTQFQDLNLLSNTLLVLVDFEIPLSNLDIEYIQNHILDRNNSLMIFGEWFSEINENEKAFDYQSINKLLRIFGVSFQQGSFSQKICDYHQQCFVYYSGCQIVIFENSNIVQNITYKKQVFKNDFEVDQDQEIIYYVEIKTKYNSNVFLFGDSACLEEAFQYQNCFYLIDKIIQQSQEIE</sequence>
<feature type="domain" description="MBTPS1 fourth" evidence="5">
    <location>
        <begin position="468"/>
        <end position="681"/>
    </location>
</feature>
<dbReference type="CDD" id="cd00306">
    <property type="entry name" value="Peptidases_S8_S53"/>
    <property type="match status" value="1"/>
</dbReference>
<keyword evidence="7" id="KW-1185">Reference proteome</keyword>
<dbReference type="Proteomes" id="UP000009168">
    <property type="component" value="Unassembled WGS sequence"/>
</dbReference>
<proteinExistence type="predicted"/>
<dbReference type="EMBL" id="GG662395">
    <property type="protein sequence ID" value="EAR82056.2"/>
    <property type="molecule type" value="Genomic_DNA"/>
</dbReference>
<dbReference type="InterPro" id="IPR000209">
    <property type="entry name" value="Peptidase_S8/S53_dom"/>
</dbReference>
<dbReference type="AlphaFoldDB" id="Q229U5"/>
<feature type="domain" description="Peptidase S8/S53" evidence="4">
    <location>
        <begin position="31"/>
        <end position="243"/>
    </location>
</feature>
<dbReference type="RefSeq" id="XP_001029719.2">
    <property type="nucleotide sequence ID" value="XM_001029719.2"/>
</dbReference>
<dbReference type="eggNOG" id="KOG4266">
    <property type="taxonomic scope" value="Eukaryota"/>
</dbReference>
<dbReference type="Gene3D" id="3.40.50.200">
    <property type="entry name" value="Peptidase S8/S53 domain"/>
    <property type="match status" value="1"/>
</dbReference>
<keyword evidence="3" id="KW-0732">Signal</keyword>
<feature type="chain" id="PRO_5004201200" description="subtilisin" evidence="3">
    <location>
        <begin position="24"/>
        <end position="684"/>
    </location>
</feature>
<evidence type="ECO:0000256" key="2">
    <source>
        <dbReference type="ARBA" id="ARBA00023619"/>
    </source>
</evidence>
<evidence type="ECO:0000256" key="1">
    <source>
        <dbReference type="ARBA" id="ARBA00023529"/>
    </source>
</evidence>
<dbReference type="InterPro" id="IPR057032">
    <property type="entry name" value="MBTPS1_4th"/>
</dbReference>
<dbReference type="InParanoid" id="Q229U5"/>
<evidence type="ECO:0000256" key="3">
    <source>
        <dbReference type="SAM" id="SignalP"/>
    </source>
</evidence>
<evidence type="ECO:0000313" key="7">
    <source>
        <dbReference type="Proteomes" id="UP000009168"/>
    </source>
</evidence>
<dbReference type="KEGG" id="tet:TTHERM_01337350"/>
<evidence type="ECO:0000259" key="5">
    <source>
        <dbReference type="Pfam" id="PF23090"/>
    </source>
</evidence>
<protein>
    <recommendedName>
        <fullName evidence="2">subtilisin</fullName>
        <ecNumber evidence="2">3.4.21.62</ecNumber>
    </recommendedName>
</protein>
<dbReference type="STRING" id="312017.Q229U5"/>
<gene>
    <name evidence="6" type="ORF">TTHERM_01337350</name>
</gene>
<organism evidence="6 7">
    <name type="scientific">Tetrahymena thermophila (strain SB210)</name>
    <dbReference type="NCBI Taxonomy" id="312017"/>
    <lineage>
        <taxon>Eukaryota</taxon>
        <taxon>Sar</taxon>
        <taxon>Alveolata</taxon>
        <taxon>Ciliophora</taxon>
        <taxon>Intramacronucleata</taxon>
        <taxon>Oligohymenophorea</taxon>
        <taxon>Hymenostomatida</taxon>
        <taxon>Tetrahymenina</taxon>
        <taxon>Tetrahymenidae</taxon>
        <taxon>Tetrahymena</taxon>
    </lineage>
</organism>
<evidence type="ECO:0000313" key="6">
    <source>
        <dbReference type="EMBL" id="EAR82056.2"/>
    </source>
</evidence>
<dbReference type="InterPro" id="IPR036852">
    <property type="entry name" value="Peptidase_S8/S53_dom_sf"/>
</dbReference>
<dbReference type="Pfam" id="PF23090">
    <property type="entry name" value="MBTPS1_4th"/>
    <property type="match status" value="1"/>
</dbReference>
<name>Q229U5_TETTS</name>
<reference evidence="7" key="1">
    <citation type="journal article" date="2006" name="PLoS Biol.">
        <title>Macronuclear genome sequence of the ciliate Tetrahymena thermophila, a model eukaryote.</title>
        <authorList>
            <person name="Eisen J.A."/>
            <person name="Coyne R.S."/>
            <person name="Wu M."/>
            <person name="Wu D."/>
            <person name="Thiagarajan M."/>
            <person name="Wortman J.R."/>
            <person name="Badger J.H."/>
            <person name="Ren Q."/>
            <person name="Amedeo P."/>
            <person name="Jones K.M."/>
            <person name="Tallon L.J."/>
            <person name="Delcher A.L."/>
            <person name="Salzberg S.L."/>
            <person name="Silva J.C."/>
            <person name="Haas B.J."/>
            <person name="Majoros W.H."/>
            <person name="Farzad M."/>
            <person name="Carlton J.M."/>
            <person name="Smith R.K. Jr."/>
            <person name="Garg J."/>
            <person name="Pearlman R.E."/>
            <person name="Karrer K.M."/>
            <person name="Sun L."/>
            <person name="Manning G."/>
            <person name="Elde N.C."/>
            <person name="Turkewitz A.P."/>
            <person name="Asai D.J."/>
            <person name="Wilkes D.E."/>
            <person name="Wang Y."/>
            <person name="Cai H."/>
            <person name="Collins K."/>
            <person name="Stewart B.A."/>
            <person name="Lee S.R."/>
            <person name="Wilamowska K."/>
            <person name="Weinberg Z."/>
            <person name="Ruzzo W.L."/>
            <person name="Wloga D."/>
            <person name="Gaertig J."/>
            <person name="Frankel J."/>
            <person name="Tsao C.-C."/>
            <person name="Gorovsky M.A."/>
            <person name="Keeling P.J."/>
            <person name="Waller R.F."/>
            <person name="Patron N.J."/>
            <person name="Cherry J.M."/>
            <person name="Stover N.A."/>
            <person name="Krieger C.J."/>
            <person name="del Toro C."/>
            <person name="Ryder H.F."/>
            <person name="Williamson S.C."/>
            <person name="Barbeau R.A."/>
            <person name="Hamilton E.P."/>
            <person name="Orias E."/>
        </authorList>
    </citation>
    <scope>NUCLEOTIDE SEQUENCE [LARGE SCALE GENOMIC DNA]</scope>
    <source>
        <strain evidence="7">SB210</strain>
    </source>
</reference>
<comment type="catalytic activity">
    <reaction evidence="1">
        <text>Hydrolysis of proteins with broad specificity for peptide bonds, and a preference for a large uncharged residue in P1. Hydrolyzes peptide amides.</text>
        <dbReference type="EC" id="3.4.21.62"/>
    </reaction>
</comment>